<gene>
    <name evidence="1" type="ORF">PGTG_09686</name>
</gene>
<accession>E3KI48</accession>
<sequence>MSNLLKPHPLRAKFVKLMQPSYLDRFNPLINHSRIHSLLLHSDGSSLGQTHSTNPNMFLQGNAGGVGNNPTERGQGRDAEDEVMDTSSATHLIQGRGGGATTAVVGEVPQELIARLSLDDDSAALVNQLRMVPAHEQWIVSIALLVANLTRAQLIRAELPSPREIAAAGTAEPGNGPFNYTQTIRTFLRRKIRDLLTVGNVEAYSRTHTTGGLPIASTPLLLLTQHLAAQSDEFKEDYLPAGWPDDEAANHSVLGLLRSLVKHERGSLRNLLLTNVKEFNCRAIEGPVPKLGDLILVIDRIMGSRDSLSPAQEIRDAYTATMKVRLAFIRLEVLHHYLNPDPATNLSQWDIIDRKLEFLRRQILHYKQAYARLIIKIDRELFGPHEFADIPKEAISLPSDDQVQAEMAAASAMALDHAAGDQPTFDSNVVV</sequence>
<dbReference type="OMA" id="HAYSQTR"/>
<dbReference type="GeneID" id="10532665"/>
<reference key="1">
    <citation type="submission" date="2007-01" db="EMBL/GenBank/DDBJ databases">
        <title>The Genome Sequence of Puccinia graminis f. sp. tritici Strain CRL 75-36-700-3.</title>
        <authorList>
            <consortium name="The Broad Institute Genome Sequencing Platform"/>
            <person name="Birren B."/>
            <person name="Lander E."/>
            <person name="Galagan J."/>
            <person name="Nusbaum C."/>
            <person name="Devon K."/>
            <person name="Cuomo C."/>
            <person name="Jaffe D."/>
            <person name="Butler J."/>
            <person name="Alvarez P."/>
            <person name="Gnerre S."/>
            <person name="Grabherr M."/>
            <person name="Mauceli E."/>
            <person name="Brockman W."/>
            <person name="Young S."/>
            <person name="LaButti K."/>
            <person name="Sykes S."/>
            <person name="DeCaprio D."/>
            <person name="Crawford M."/>
            <person name="Koehrsen M."/>
            <person name="Engels R."/>
            <person name="Montgomery P."/>
            <person name="Pearson M."/>
            <person name="Howarth C."/>
            <person name="Larson L."/>
            <person name="White J."/>
            <person name="Zeng Q."/>
            <person name="Kodira C."/>
            <person name="Yandava C."/>
            <person name="Alvarado L."/>
            <person name="O'Leary S."/>
            <person name="Szabo L."/>
            <person name="Dean R."/>
            <person name="Schein J."/>
        </authorList>
    </citation>
    <scope>NUCLEOTIDE SEQUENCE</scope>
    <source>
        <strain>CRL 75-36-700-3</strain>
    </source>
</reference>
<name>E3KI48_PUCGT</name>
<dbReference type="Proteomes" id="UP000008783">
    <property type="component" value="Unassembled WGS sequence"/>
</dbReference>
<proteinExistence type="predicted"/>
<evidence type="ECO:0000313" key="2">
    <source>
        <dbReference type="Proteomes" id="UP000008783"/>
    </source>
</evidence>
<reference evidence="2" key="2">
    <citation type="journal article" date="2011" name="Proc. Natl. Acad. Sci. U.S.A.">
        <title>Obligate biotrophy features unraveled by the genomic analysis of rust fungi.</title>
        <authorList>
            <person name="Duplessis S."/>
            <person name="Cuomo C.A."/>
            <person name="Lin Y.-C."/>
            <person name="Aerts A."/>
            <person name="Tisserant E."/>
            <person name="Veneault-Fourrey C."/>
            <person name="Joly D.L."/>
            <person name="Hacquard S."/>
            <person name="Amselem J."/>
            <person name="Cantarel B.L."/>
            <person name="Chiu R."/>
            <person name="Coutinho P.M."/>
            <person name="Feau N."/>
            <person name="Field M."/>
            <person name="Frey P."/>
            <person name="Gelhaye E."/>
            <person name="Goldberg J."/>
            <person name="Grabherr M.G."/>
            <person name="Kodira C.D."/>
            <person name="Kohler A."/>
            <person name="Kuees U."/>
            <person name="Lindquist E.A."/>
            <person name="Lucas S.M."/>
            <person name="Mago R."/>
            <person name="Mauceli E."/>
            <person name="Morin E."/>
            <person name="Murat C."/>
            <person name="Pangilinan J.L."/>
            <person name="Park R."/>
            <person name="Pearson M."/>
            <person name="Quesneville H."/>
            <person name="Rouhier N."/>
            <person name="Sakthikumar S."/>
            <person name="Salamov A.A."/>
            <person name="Schmutz J."/>
            <person name="Selles B."/>
            <person name="Shapiro H."/>
            <person name="Tanguay P."/>
            <person name="Tuskan G.A."/>
            <person name="Henrissat B."/>
            <person name="Van de Peer Y."/>
            <person name="Rouze P."/>
            <person name="Ellis J.G."/>
            <person name="Dodds P.N."/>
            <person name="Schein J.E."/>
            <person name="Zhong S."/>
            <person name="Hamelin R.C."/>
            <person name="Grigoriev I.V."/>
            <person name="Szabo L.J."/>
            <person name="Martin F."/>
        </authorList>
    </citation>
    <scope>NUCLEOTIDE SEQUENCE [LARGE SCALE GENOMIC DNA]</scope>
    <source>
        <strain evidence="2">CRL 75-36-700-3 / race SCCL</strain>
    </source>
</reference>
<dbReference type="RefSeq" id="XP_003328392.1">
    <property type="nucleotide sequence ID" value="XM_003328344.1"/>
</dbReference>
<dbReference type="HOGENOM" id="CLU_586784_0_0_1"/>
<dbReference type="KEGG" id="pgr:PGTG_09686"/>
<dbReference type="AlphaFoldDB" id="E3KI48"/>
<dbReference type="EMBL" id="DS178288">
    <property type="protein sequence ID" value="EFP83973.1"/>
    <property type="molecule type" value="Genomic_DNA"/>
</dbReference>
<organism evidence="1 2">
    <name type="scientific">Puccinia graminis f. sp. tritici (strain CRL 75-36-700-3 / race SCCL)</name>
    <name type="common">Black stem rust fungus</name>
    <dbReference type="NCBI Taxonomy" id="418459"/>
    <lineage>
        <taxon>Eukaryota</taxon>
        <taxon>Fungi</taxon>
        <taxon>Dikarya</taxon>
        <taxon>Basidiomycota</taxon>
        <taxon>Pucciniomycotina</taxon>
        <taxon>Pucciniomycetes</taxon>
        <taxon>Pucciniales</taxon>
        <taxon>Pucciniaceae</taxon>
        <taxon>Puccinia</taxon>
    </lineage>
</organism>
<evidence type="ECO:0000313" key="1">
    <source>
        <dbReference type="EMBL" id="EFP83973.1"/>
    </source>
</evidence>
<dbReference type="OrthoDB" id="2507165at2759"/>
<dbReference type="VEuPathDB" id="FungiDB:PGTG_09686"/>
<keyword evidence="2" id="KW-1185">Reference proteome</keyword>
<protein>
    <submittedName>
        <fullName evidence="1">Uncharacterized protein</fullName>
    </submittedName>
</protein>
<dbReference type="InParanoid" id="E3KI48"/>